<keyword evidence="7 10" id="KW-0460">Magnesium</keyword>
<dbReference type="GO" id="GO:0008311">
    <property type="term" value="F:double-stranded DNA 3'-5' DNA exonuclease activity"/>
    <property type="evidence" value="ECO:0007669"/>
    <property type="project" value="TreeGrafter"/>
</dbReference>
<comment type="cofactor">
    <cofactor evidence="10">
        <name>Mg(2+)</name>
        <dbReference type="ChEBI" id="CHEBI:18420"/>
    </cofactor>
    <cofactor evidence="10">
        <name>Mn(2+)</name>
        <dbReference type="ChEBI" id="CHEBI:29035"/>
    </cofactor>
    <text evidence="10">Probably binds two magnesium or manganese ions per subunit.</text>
</comment>
<keyword evidence="16" id="KW-1185">Reference proteome</keyword>
<keyword evidence="15" id="KW-0540">Nuclease</keyword>
<feature type="binding site" evidence="10">
    <location>
        <position position="311"/>
    </location>
    <ligand>
        <name>Mg(2+)</name>
        <dbReference type="ChEBI" id="CHEBI:18420"/>
        <label>1</label>
    </ligand>
</feature>
<name>A0AAN7BZ79_9PEZI</name>
<dbReference type="PANTHER" id="PTHR22748">
    <property type="entry name" value="AP ENDONUCLEASE"/>
    <property type="match status" value="1"/>
</dbReference>
<evidence type="ECO:0000256" key="3">
    <source>
        <dbReference type="ARBA" id="ARBA00022723"/>
    </source>
</evidence>
<evidence type="ECO:0000256" key="10">
    <source>
        <dbReference type="PIRSR" id="PIRSR604808-2"/>
    </source>
</evidence>
<protein>
    <recommendedName>
        <fullName evidence="2">DNA-(apurinic or apyrimidinic site) endonuclease 2</fullName>
    </recommendedName>
</protein>
<keyword evidence="5" id="KW-0378">Hydrolase</keyword>
<gene>
    <name evidence="15" type="ORF">QBC38DRAFT_463712</name>
</gene>
<dbReference type="GO" id="GO:0003677">
    <property type="term" value="F:DNA binding"/>
    <property type="evidence" value="ECO:0007669"/>
    <property type="project" value="InterPro"/>
</dbReference>
<dbReference type="GO" id="GO:0008081">
    <property type="term" value="F:phosphoric diester hydrolase activity"/>
    <property type="evidence" value="ECO:0007669"/>
    <property type="project" value="TreeGrafter"/>
</dbReference>
<feature type="site" description="Transition state stabilizer" evidence="11">
    <location>
        <position position="196"/>
    </location>
</feature>
<dbReference type="PANTHER" id="PTHR22748:SF4">
    <property type="entry name" value="DNA-(APURINIC OR APYRIMIDINIC SITE) ENDONUCLEASE 2"/>
    <property type="match status" value="1"/>
</dbReference>
<evidence type="ECO:0000313" key="15">
    <source>
        <dbReference type="EMBL" id="KAK4232300.1"/>
    </source>
</evidence>
<dbReference type="PROSITE" id="PS51435">
    <property type="entry name" value="AP_NUCLEASE_F1_4"/>
    <property type="match status" value="1"/>
</dbReference>
<evidence type="ECO:0000256" key="13">
    <source>
        <dbReference type="SAM" id="MobiDB-lite"/>
    </source>
</evidence>
<feature type="binding site" evidence="10">
    <location>
        <position position="44"/>
    </location>
    <ligand>
        <name>Mg(2+)</name>
        <dbReference type="ChEBI" id="CHEBI:18420"/>
        <label>1</label>
    </ligand>
</feature>
<feature type="compositionally biased region" description="Polar residues" evidence="13">
    <location>
        <begin position="524"/>
        <end position="534"/>
    </location>
</feature>
<proteinExistence type="inferred from homology"/>
<feature type="active site" description="Proton donor/acceptor" evidence="9">
    <location>
        <position position="194"/>
    </location>
</feature>
<evidence type="ECO:0000259" key="14">
    <source>
        <dbReference type="PROSITE" id="PS51999"/>
    </source>
</evidence>
<evidence type="ECO:0000256" key="9">
    <source>
        <dbReference type="PIRSR" id="PIRSR604808-1"/>
    </source>
</evidence>
<evidence type="ECO:0000256" key="12">
    <source>
        <dbReference type="PROSITE-ProRule" id="PRU01343"/>
    </source>
</evidence>
<feature type="region of interest" description="Disordered" evidence="13">
    <location>
        <begin position="382"/>
        <end position="563"/>
    </location>
</feature>
<evidence type="ECO:0000256" key="2">
    <source>
        <dbReference type="ARBA" id="ARBA00013541"/>
    </source>
</evidence>
<comment type="similarity">
    <text evidence="1">Belongs to the DNA repair enzymes AP/ExoA family.</text>
</comment>
<dbReference type="AlphaFoldDB" id="A0AAN7BZ79"/>
<keyword evidence="15" id="KW-0255">Endonuclease</keyword>
<keyword evidence="6" id="KW-0862">Zinc</keyword>
<dbReference type="GO" id="GO:0005634">
    <property type="term" value="C:nucleus"/>
    <property type="evidence" value="ECO:0007669"/>
    <property type="project" value="TreeGrafter"/>
</dbReference>
<dbReference type="InterPro" id="IPR036691">
    <property type="entry name" value="Endo/exonu/phosph_ase_sf"/>
</dbReference>
<evidence type="ECO:0000256" key="7">
    <source>
        <dbReference type="ARBA" id="ARBA00022842"/>
    </source>
</evidence>
<evidence type="ECO:0000256" key="8">
    <source>
        <dbReference type="ARBA" id="ARBA00023242"/>
    </source>
</evidence>
<dbReference type="EMBL" id="MU865288">
    <property type="protein sequence ID" value="KAK4232300.1"/>
    <property type="molecule type" value="Genomic_DNA"/>
</dbReference>
<keyword evidence="8" id="KW-0539">Nucleus</keyword>
<feature type="compositionally biased region" description="Basic and acidic residues" evidence="13">
    <location>
        <begin position="506"/>
        <end position="522"/>
    </location>
</feature>
<evidence type="ECO:0000256" key="6">
    <source>
        <dbReference type="ARBA" id="ARBA00022833"/>
    </source>
</evidence>
<dbReference type="InterPro" id="IPR005135">
    <property type="entry name" value="Endo/exonuclease/phosphatase"/>
</dbReference>
<sequence length="637" mass="70022">MPFRITTWNVNGIRNPFGYQPWRENRTFQAMFDTLEADIVVMQEAKIQRKDLKDDMVLVPGWDVYFSLPKYKKGYSGVAIYTRSSKCSPIRAEEGITGVLCPPNSVKFRDLPPDQQIGGYPKPGQLSEAVDDATLDSEGRCVILEFPAFVLIGVYSPATRDETRVEFRQAYIDAIDARVRNLVALGKEVFLCGDLNIIRSELDTAGLAEQLRKEAMTIEDFLSTPSRRFLNQIVFGGQVFRDRDAGREQPVLWDLCREFHPTRPGMYTCWDTRKNARPGNFGTRIDYVLCTSGIKDWFIDSNIQEGLLGSDHCPVYATIGDTVSHAGAQVPITDLMNPSGMFKNGERQREWTAKNLLPTSAKLIPEFDRRRSIKDMFFKKATVAPKQASTSSSQPATAQSSPGNSSSTVSKSPSKEELASASQTISEPSSVPPSSNSTTTSSPQKRSAAKRPAESSSTSNRPQKKGKATLTKESSKSGTGAGQKSLMGFFKPKNPVAQSTTVADAKAPEKETISQEADDKPLAESQSQEGNSGPSAGVDGEEGPENTPKPESQSSEKVRDPIVAKTSWSKILGKRVVPKCEHGEDCQSLVTKKPGINCGRSFFVCARPTGPSGGKEKNTEFRCSTFIWSSDWNARQQ</sequence>
<feature type="active site" evidence="9">
    <location>
        <position position="155"/>
    </location>
</feature>
<comment type="caution">
    <text evidence="15">The sequence shown here is derived from an EMBL/GenBank/DDBJ whole genome shotgun (WGS) entry which is preliminary data.</text>
</comment>
<keyword evidence="10" id="KW-0464">Manganese</keyword>
<dbReference type="PROSITE" id="PS00726">
    <property type="entry name" value="AP_NUCLEASE_F1_1"/>
    <property type="match status" value="1"/>
</dbReference>
<dbReference type="InterPro" id="IPR020847">
    <property type="entry name" value="AP_endonuclease_F1_BS"/>
</dbReference>
<feature type="domain" description="GRF-type" evidence="14">
    <location>
        <begin position="580"/>
        <end position="632"/>
    </location>
</feature>
<evidence type="ECO:0000256" key="1">
    <source>
        <dbReference type="ARBA" id="ARBA00007092"/>
    </source>
</evidence>
<dbReference type="GO" id="GO:0003906">
    <property type="term" value="F:DNA-(apurinic or apyrimidinic site) endonuclease activity"/>
    <property type="evidence" value="ECO:0007669"/>
    <property type="project" value="TreeGrafter"/>
</dbReference>
<reference evidence="15" key="1">
    <citation type="journal article" date="2023" name="Mol. Phylogenet. Evol.">
        <title>Genome-scale phylogeny and comparative genomics of the fungal order Sordariales.</title>
        <authorList>
            <person name="Hensen N."/>
            <person name="Bonometti L."/>
            <person name="Westerberg I."/>
            <person name="Brannstrom I.O."/>
            <person name="Guillou S."/>
            <person name="Cros-Aarteil S."/>
            <person name="Calhoun S."/>
            <person name="Haridas S."/>
            <person name="Kuo A."/>
            <person name="Mondo S."/>
            <person name="Pangilinan J."/>
            <person name="Riley R."/>
            <person name="LaButti K."/>
            <person name="Andreopoulos B."/>
            <person name="Lipzen A."/>
            <person name="Chen C."/>
            <person name="Yan M."/>
            <person name="Daum C."/>
            <person name="Ng V."/>
            <person name="Clum A."/>
            <person name="Steindorff A."/>
            <person name="Ohm R.A."/>
            <person name="Martin F."/>
            <person name="Silar P."/>
            <person name="Natvig D.O."/>
            <person name="Lalanne C."/>
            <person name="Gautier V."/>
            <person name="Ament-Velasquez S.L."/>
            <person name="Kruys A."/>
            <person name="Hutchinson M.I."/>
            <person name="Powell A.J."/>
            <person name="Barry K."/>
            <person name="Miller A.N."/>
            <person name="Grigoriev I.V."/>
            <person name="Debuchy R."/>
            <person name="Gladieux P."/>
            <person name="Hiltunen Thoren M."/>
            <person name="Johannesson H."/>
        </authorList>
    </citation>
    <scope>NUCLEOTIDE SEQUENCE</scope>
    <source>
        <strain evidence="15">CBS 990.96</strain>
    </source>
</reference>
<dbReference type="Proteomes" id="UP001301958">
    <property type="component" value="Unassembled WGS sequence"/>
</dbReference>
<feature type="binding site" evidence="10">
    <location>
        <position position="194"/>
    </location>
    <ligand>
        <name>Mg(2+)</name>
        <dbReference type="ChEBI" id="CHEBI:18420"/>
        <label>1</label>
    </ligand>
</feature>
<feature type="active site" description="Proton acceptor" evidence="9">
    <location>
        <position position="312"/>
    </location>
</feature>
<evidence type="ECO:0000256" key="4">
    <source>
        <dbReference type="ARBA" id="ARBA00022771"/>
    </source>
</evidence>
<feature type="binding site" evidence="10">
    <location>
        <position position="9"/>
    </location>
    <ligand>
        <name>Mg(2+)</name>
        <dbReference type="ChEBI" id="CHEBI:18420"/>
        <label>1</label>
    </ligand>
</feature>
<feature type="site" description="Interaction with DNA substrate" evidence="11">
    <location>
        <position position="312"/>
    </location>
</feature>
<organism evidence="15 16">
    <name type="scientific">Podospora fimiseda</name>
    <dbReference type="NCBI Taxonomy" id="252190"/>
    <lineage>
        <taxon>Eukaryota</taxon>
        <taxon>Fungi</taxon>
        <taxon>Dikarya</taxon>
        <taxon>Ascomycota</taxon>
        <taxon>Pezizomycotina</taxon>
        <taxon>Sordariomycetes</taxon>
        <taxon>Sordariomycetidae</taxon>
        <taxon>Sordariales</taxon>
        <taxon>Podosporaceae</taxon>
        <taxon>Podospora</taxon>
    </lineage>
</organism>
<dbReference type="PROSITE" id="PS51999">
    <property type="entry name" value="ZF_GRF"/>
    <property type="match status" value="1"/>
</dbReference>
<feature type="binding site" evidence="10">
    <location>
        <position position="312"/>
    </location>
    <ligand>
        <name>Mg(2+)</name>
        <dbReference type="ChEBI" id="CHEBI:18420"/>
        <label>1</label>
    </ligand>
</feature>
<keyword evidence="4 12" id="KW-0863">Zinc-finger</keyword>
<dbReference type="GO" id="GO:0008270">
    <property type="term" value="F:zinc ion binding"/>
    <property type="evidence" value="ECO:0007669"/>
    <property type="project" value="UniProtKB-KW"/>
</dbReference>
<dbReference type="InterPro" id="IPR010666">
    <property type="entry name" value="Znf_GRF"/>
</dbReference>
<dbReference type="GO" id="GO:0006284">
    <property type="term" value="P:base-excision repair"/>
    <property type="evidence" value="ECO:0007669"/>
    <property type="project" value="TreeGrafter"/>
</dbReference>
<dbReference type="InterPro" id="IPR004808">
    <property type="entry name" value="AP_endonuc_1"/>
</dbReference>
<dbReference type="SUPFAM" id="SSF56219">
    <property type="entry name" value="DNase I-like"/>
    <property type="match status" value="1"/>
</dbReference>
<feature type="site" description="Important for catalytic activity" evidence="11">
    <location>
        <position position="286"/>
    </location>
</feature>
<dbReference type="FunFam" id="3.60.10.10:FF:000079">
    <property type="entry name" value="DNA-(apurinic or apyrimidinic site) lyase"/>
    <property type="match status" value="1"/>
</dbReference>
<feature type="binding site" evidence="10">
    <location>
        <position position="196"/>
    </location>
    <ligand>
        <name>Mg(2+)</name>
        <dbReference type="ChEBI" id="CHEBI:18420"/>
        <label>1</label>
    </ligand>
</feature>
<keyword evidence="3 10" id="KW-0479">Metal-binding</keyword>
<evidence type="ECO:0000256" key="5">
    <source>
        <dbReference type="ARBA" id="ARBA00022801"/>
    </source>
</evidence>
<evidence type="ECO:0000256" key="11">
    <source>
        <dbReference type="PIRSR" id="PIRSR604808-3"/>
    </source>
</evidence>
<feature type="compositionally biased region" description="Low complexity" evidence="13">
    <location>
        <begin position="424"/>
        <end position="443"/>
    </location>
</feature>
<accession>A0AAN7BZ79</accession>
<dbReference type="CDD" id="cd09088">
    <property type="entry name" value="Ape2-like_AP-endo"/>
    <property type="match status" value="1"/>
</dbReference>
<dbReference type="Pfam" id="PF03372">
    <property type="entry name" value="Exo_endo_phos"/>
    <property type="match status" value="1"/>
</dbReference>
<feature type="compositionally biased region" description="Low complexity" evidence="13">
    <location>
        <begin position="387"/>
        <end position="412"/>
    </location>
</feature>
<evidence type="ECO:0000313" key="16">
    <source>
        <dbReference type="Proteomes" id="UP001301958"/>
    </source>
</evidence>
<reference evidence="15" key="2">
    <citation type="submission" date="2023-05" db="EMBL/GenBank/DDBJ databases">
        <authorList>
            <consortium name="Lawrence Berkeley National Laboratory"/>
            <person name="Steindorff A."/>
            <person name="Hensen N."/>
            <person name="Bonometti L."/>
            <person name="Westerberg I."/>
            <person name="Brannstrom I.O."/>
            <person name="Guillou S."/>
            <person name="Cros-Aarteil S."/>
            <person name="Calhoun S."/>
            <person name="Haridas S."/>
            <person name="Kuo A."/>
            <person name="Mondo S."/>
            <person name="Pangilinan J."/>
            <person name="Riley R."/>
            <person name="Labutti K."/>
            <person name="Andreopoulos B."/>
            <person name="Lipzen A."/>
            <person name="Chen C."/>
            <person name="Yanf M."/>
            <person name="Daum C."/>
            <person name="Ng V."/>
            <person name="Clum A."/>
            <person name="Ohm R."/>
            <person name="Martin F."/>
            <person name="Silar P."/>
            <person name="Natvig D."/>
            <person name="Lalanne C."/>
            <person name="Gautier V."/>
            <person name="Ament-Velasquez S.L."/>
            <person name="Kruys A."/>
            <person name="Hutchinson M.I."/>
            <person name="Powell A.J."/>
            <person name="Barry K."/>
            <person name="Miller A.N."/>
            <person name="Grigoriev I.V."/>
            <person name="Debuchy R."/>
            <person name="Gladieux P."/>
            <person name="Thoren M.H."/>
            <person name="Johannesson H."/>
        </authorList>
    </citation>
    <scope>NUCLEOTIDE SEQUENCE</scope>
    <source>
        <strain evidence="15">CBS 990.96</strain>
    </source>
</reference>
<dbReference type="Gene3D" id="3.60.10.10">
    <property type="entry name" value="Endonuclease/exonuclease/phosphatase"/>
    <property type="match status" value="1"/>
</dbReference>